<gene>
    <name evidence="3" type="ORF">C0Q70_19520</name>
</gene>
<name>A0A2T7NJL0_POMCA</name>
<feature type="compositionally biased region" description="Polar residues" evidence="1">
    <location>
        <begin position="48"/>
        <end position="57"/>
    </location>
</feature>
<feature type="signal peptide" evidence="2">
    <location>
        <begin position="1"/>
        <end position="33"/>
    </location>
</feature>
<feature type="region of interest" description="Disordered" evidence="1">
    <location>
        <begin position="30"/>
        <end position="101"/>
    </location>
</feature>
<comment type="caution">
    <text evidence="3">The sequence shown here is derived from an EMBL/GenBank/DDBJ whole genome shotgun (WGS) entry which is preliminary data.</text>
</comment>
<evidence type="ECO:0000313" key="3">
    <source>
        <dbReference type="EMBL" id="PVD21347.1"/>
    </source>
</evidence>
<organism evidence="3 4">
    <name type="scientific">Pomacea canaliculata</name>
    <name type="common">Golden apple snail</name>
    <dbReference type="NCBI Taxonomy" id="400727"/>
    <lineage>
        <taxon>Eukaryota</taxon>
        <taxon>Metazoa</taxon>
        <taxon>Spiralia</taxon>
        <taxon>Lophotrochozoa</taxon>
        <taxon>Mollusca</taxon>
        <taxon>Gastropoda</taxon>
        <taxon>Caenogastropoda</taxon>
        <taxon>Architaenioglossa</taxon>
        <taxon>Ampullarioidea</taxon>
        <taxon>Ampullariidae</taxon>
        <taxon>Pomacea</taxon>
    </lineage>
</organism>
<dbReference type="EMBL" id="PZQS01000012">
    <property type="protein sequence ID" value="PVD21347.1"/>
    <property type="molecule type" value="Genomic_DNA"/>
</dbReference>
<reference evidence="3 4" key="1">
    <citation type="submission" date="2018-04" db="EMBL/GenBank/DDBJ databases">
        <title>The genome of golden apple snail Pomacea canaliculata provides insight into stress tolerance and invasive adaptation.</title>
        <authorList>
            <person name="Liu C."/>
            <person name="Liu B."/>
            <person name="Ren Y."/>
            <person name="Zhang Y."/>
            <person name="Wang H."/>
            <person name="Li S."/>
            <person name="Jiang F."/>
            <person name="Yin L."/>
            <person name="Zhang G."/>
            <person name="Qian W."/>
            <person name="Fan W."/>
        </authorList>
    </citation>
    <scope>NUCLEOTIDE SEQUENCE [LARGE SCALE GENOMIC DNA]</scope>
    <source>
        <strain evidence="3">SZHN2017</strain>
        <tissue evidence="3">Muscle</tissue>
    </source>
</reference>
<accession>A0A2T7NJL0</accession>
<keyword evidence="4" id="KW-1185">Reference proteome</keyword>
<evidence type="ECO:0000256" key="1">
    <source>
        <dbReference type="SAM" id="MobiDB-lite"/>
    </source>
</evidence>
<dbReference type="Proteomes" id="UP000245119">
    <property type="component" value="Linkage Group LG12"/>
</dbReference>
<feature type="compositionally biased region" description="Acidic residues" evidence="1">
    <location>
        <begin position="33"/>
        <end position="43"/>
    </location>
</feature>
<feature type="chain" id="PRO_5015625420" description="Secreted protein" evidence="2">
    <location>
        <begin position="34"/>
        <end position="101"/>
    </location>
</feature>
<proteinExistence type="predicted"/>
<sequence length="101" mass="10943">MMREITCCSSQTSGARTPVIWAVMAMMMGAVMTDDEDDDDEEEGGRTESGSDTNGNGSYFEASKTRSTHSQTTNARMPSLGGCRPPPDTMVMCKCEDTELD</sequence>
<evidence type="ECO:0000256" key="2">
    <source>
        <dbReference type="SAM" id="SignalP"/>
    </source>
</evidence>
<keyword evidence="2" id="KW-0732">Signal</keyword>
<evidence type="ECO:0008006" key="5">
    <source>
        <dbReference type="Google" id="ProtNLM"/>
    </source>
</evidence>
<protein>
    <recommendedName>
        <fullName evidence="5">Secreted protein</fullName>
    </recommendedName>
</protein>
<evidence type="ECO:0000313" key="4">
    <source>
        <dbReference type="Proteomes" id="UP000245119"/>
    </source>
</evidence>
<dbReference type="AlphaFoldDB" id="A0A2T7NJL0"/>